<reference evidence="11 13" key="2">
    <citation type="submission" date="2018-07" db="EMBL/GenBank/DDBJ databases">
        <title>Draft Genome Assemblies for Five Robust Yarrowia lipolytica Strains Exhibiting High Lipid Production and Pentose Sugar Utilization and Sugar Alcohol Secretion from Undetoxified Lignocellulosic Biomass Hydrolysates.</title>
        <authorList>
            <consortium name="DOE Joint Genome Institute"/>
            <person name="Walker C."/>
            <person name="Ryu S."/>
            <person name="Na H."/>
            <person name="Zane M."/>
            <person name="LaButti K."/>
            <person name="Lipzen A."/>
            <person name="Haridas S."/>
            <person name="Barry K."/>
            <person name="Grigoriev I.V."/>
            <person name="Quarterman J."/>
            <person name="Slininger P."/>
            <person name="Dien B."/>
            <person name="Trinh C.T."/>
        </authorList>
    </citation>
    <scope>NUCLEOTIDE SEQUENCE [LARGE SCALE GENOMIC DNA]</scope>
    <source>
        <strain evidence="11 13">YB392</strain>
    </source>
</reference>
<dbReference type="InterPro" id="IPR045116">
    <property type="entry name" value="Clp1/Grc3"/>
</dbReference>
<evidence type="ECO:0000256" key="4">
    <source>
        <dbReference type="ARBA" id="ARBA00022679"/>
    </source>
</evidence>
<accession>A0A1D8NIM0</accession>
<evidence type="ECO:0000256" key="3">
    <source>
        <dbReference type="ARBA" id="ARBA00019824"/>
    </source>
</evidence>
<dbReference type="GO" id="GO:0005524">
    <property type="term" value="F:ATP binding"/>
    <property type="evidence" value="ECO:0007669"/>
    <property type="project" value="UniProtKB-KW"/>
</dbReference>
<dbReference type="Gene3D" id="3.40.50.300">
    <property type="entry name" value="P-loop containing nucleotide triphosphate hydrolases"/>
    <property type="match status" value="1"/>
</dbReference>
<evidence type="ECO:0000313" key="11">
    <source>
        <dbReference type="EMBL" id="RDW28023.1"/>
    </source>
</evidence>
<keyword evidence="6 11" id="KW-0418">Kinase</keyword>
<dbReference type="AlphaFoldDB" id="A0A1D8NIM0"/>
<dbReference type="PANTHER" id="PTHR12755">
    <property type="entry name" value="CLEAVAGE/POLYADENYLATION FACTOR IA SUBUNIT CLP1P"/>
    <property type="match status" value="1"/>
</dbReference>
<dbReference type="VEuPathDB" id="FungiDB:YALI0_E16258g"/>
<evidence type="ECO:0000256" key="1">
    <source>
        <dbReference type="ARBA" id="ARBA00011003"/>
    </source>
</evidence>
<evidence type="ECO:0000256" key="6">
    <source>
        <dbReference type="ARBA" id="ARBA00022777"/>
    </source>
</evidence>
<dbReference type="PANTHER" id="PTHR12755:SF3">
    <property type="entry name" value="POLYNUCLEOTIDE 5'-HYDROXYL-KINASE NOL9"/>
    <property type="match status" value="1"/>
</dbReference>
<evidence type="ECO:0000313" key="12">
    <source>
        <dbReference type="Proteomes" id="UP000182444"/>
    </source>
</evidence>
<sequence length="599" mass="64810">MTKRKSALSALKPTKKQVISSEDSDPEVVVVTNPPLDSPDAEESFISITEEDEAVRQLSTFDFSAKNTKVVRDETRGRSRVFHGMKFKETIVLRGAYVVTVWSGVIHINGALVNINSPVDIPVFAPASHALPQIEAAAGAPETRESGDEDVMEALHQLEGSSVIVEIAAMPRRSENPLITVSNFGKMSSGNIVPFVRQLWHCSEDDGSNYSRIYNTASVVTKSQAAVIPGIYDEWAEVCDDIRRLKHSSTMVVGSQNTGKSTFCKYLSAFMTTKKTGTSVAFVDLDPSNCEFTAPGQVSVTVIGAGHLSPYSILGPSFTHVTAPTYSRFVGYNNPKDDTRGYIEACKAVIDFAKGLKLPLVFNTCGWVRAAGHDLLRQLIDHVKPSDVVFTRDPGVDADQARLAESVKARSHVLDAPDAEPPRFTGAEQHSLQTVTYLHGGNLASHLSDLPALEVGLESVYVGILDSEGVDLADVALSTNSTLLAVMTMDKKTVKHAEITPDGLQYLPNFDIPQGECLGQAMVQFAGASVRLHTPVSASLLNAQLAADKAIVLVRGRIPLPVYELWDSRKGGEQAYVSFDVNSGVGSEAWVARRGLKRK</sequence>
<evidence type="ECO:0000256" key="2">
    <source>
        <dbReference type="ARBA" id="ARBA00018706"/>
    </source>
</evidence>
<dbReference type="Pfam" id="PF16575">
    <property type="entry name" value="CLP1_P"/>
    <property type="match status" value="1"/>
</dbReference>
<dbReference type="Proteomes" id="UP000182444">
    <property type="component" value="Chromosome 1E"/>
</dbReference>
<keyword evidence="4" id="KW-0808">Transferase</keyword>
<evidence type="ECO:0000256" key="5">
    <source>
        <dbReference type="ARBA" id="ARBA00022741"/>
    </source>
</evidence>
<proteinExistence type="inferred from homology"/>
<dbReference type="OMA" id="ICAIVEV"/>
<feature type="region of interest" description="Disordered" evidence="8">
    <location>
        <begin position="1"/>
        <end position="24"/>
    </location>
</feature>
<dbReference type="Proteomes" id="UP000256601">
    <property type="component" value="Unassembled WGS sequence"/>
</dbReference>
<dbReference type="SUPFAM" id="SSF52540">
    <property type="entry name" value="P-loop containing nucleoside triphosphate hydrolases"/>
    <property type="match status" value="1"/>
</dbReference>
<reference evidence="10 12" key="1">
    <citation type="journal article" date="2016" name="PLoS ONE">
        <title>Sequence Assembly of Yarrowia lipolytica Strain W29/CLIB89 Shows Transposable Element Diversity.</title>
        <authorList>
            <person name="Magnan C."/>
            <person name="Yu J."/>
            <person name="Chang I."/>
            <person name="Jahn E."/>
            <person name="Kanomata Y."/>
            <person name="Wu J."/>
            <person name="Zeller M."/>
            <person name="Oakes M."/>
            <person name="Baldi P."/>
            <person name="Sandmeyer S."/>
        </authorList>
    </citation>
    <scope>NUCLEOTIDE SEQUENCE [LARGE SCALE GENOMIC DNA]</scope>
    <source>
        <strain evidence="10">CLIB89</strain>
        <strain evidence="12">CLIB89(W29)</strain>
    </source>
</reference>
<feature type="domain" description="Clp1 P-loop" evidence="9">
    <location>
        <begin position="254"/>
        <end position="397"/>
    </location>
</feature>
<evidence type="ECO:0000313" key="13">
    <source>
        <dbReference type="Proteomes" id="UP000256601"/>
    </source>
</evidence>
<dbReference type="EMBL" id="KZ858957">
    <property type="protein sequence ID" value="RDW28023.1"/>
    <property type="molecule type" value="Genomic_DNA"/>
</dbReference>
<dbReference type="GO" id="GO:0051731">
    <property type="term" value="F:polynucleotide 5'-hydroxyl-kinase activity"/>
    <property type="evidence" value="ECO:0007669"/>
    <property type="project" value="InterPro"/>
</dbReference>
<evidence type="ECO:0000256" key="7">
    <source>
        <dbReference type="ARBA" id="ARBA00022840"/>
    </source>
</evidence>
<dbReference type="GeneID" id="2911583"/>
<dbReference type="eggNOG" id="KOG2750">
    <property type="taxonomic scope" value="Eukaryota"/>
</dbReference>
<dbReference type="VEuPathDB" id="FungiDB:YALI1_E19458g"/>
<keyword evidence="7" id="KW-0067">ATP-binding</keyword>
<evidence type="ECO:0000259" key="9">
    <source>
        <dbReference type="Pfam" id="PF16575"/>
    </source>
</evidence>
<dbReference type="GO" id="GO:0005634">
    <property type="term" value="C:nucleus"/>
    <property type="evidence" value="ECO:0007669"/>
    <property type="project" value="TreeGrafter"/>
</dbReference>
<keyword evidence="5" id="KW-0547">Nucleotide-binding</keyword>
<dbReference type="SMR" id="A0A1D8NIM0"/>
<protein>
    <recommendedName>
        <fullName evidence="3">Polynucleotide 5'-hydroxyl-kinase GRC3</fullName>
    </recommendedName>
    <alternativeName>
        <fullName evidence="2">Polynucleotide 5'-hydroxyl-kinase grc3</fullName>
    </alternativeName>
</protein>
<dbReference type="KEGG" id="yli:2911583"/>
<evidence type="ECO:0000313" key="10">
    <source>
        <dbReference type="EMBL" id="AOW05489.1"/>
    </source>
</evidence>
<name>A0A1D8NIM0_YARLL</name>
<evidence type="ECO:0000256" key="8">
    <source>
        <dbReference type="SAM" id="MobiDB-lite"/>
    </source>
</evidence>
<gene>
    <name evidence="11" type="ORF">B0I71DRAFT_9632</name>
    <name evidence="10" type="ORF">YALI1_E19458g</name>
</gene>
<dbReference type="InterPro" id="IPR027417">
    <property type="entry name" value="P-loop_NTPase"/>
</dbReference>
<dbReference type="GO" id="GO:0000448">
    <property type="term" value="P:cleavage in ITS2 between 5.8S rRNA and LSU-rRNA of tricistronic rRNA transcript (SSU-rRNA, 5.8S rRNA, LSU-rRNA)"/>
    <property type="evidence" value="ECO:0007669"/>
    <property type="project" value="TreeGrafter"/>
</dbReference>
<organism evidence="10 12">
    <name type="scientific">Yarrowia lipolytica</name>
    <name type="common">Candida lipolytica</name>
    <dbReference type="NCBI Taxonomy" id="4952"/>
    <lineage>
        <taxon>Eukaryota</taxon>
        <taxon>Fungi</taxon>
        <taxon>Dikarya</taxon>
        <taxon>Ascomycota</taxon>
        <taxon>Saccharomycotina</taxon>
        <taxon>Dipodascomycetes</taxon>
        <taxon>Dipodascales</taxon>
        <taxon>Dipodascales incertae sedis</taxon>
        <taxon>Yarrowia</taxon>
    </lineage>
</organism>
<dbReference type="InterPro" id="IPR032319">
    <property type="entry name" value="CLP1_P"/>
</dbReference>
<comment type="similarity">
    <text evidence="1">Belongs to the Clp1 family. NOL9/GRC3 subfamily.</text>
</comment>
<dbReference type="EMBL" id="CP017557">
    <property type="protein sequence ID" value="AOW05489.1"/>
    <property type="molecule type" value="Genomic_DNA"/>
</dbReference>